<evidence type="ECO:0000256" key="2">
    <source>
        <dbReference type="ARBA" id="ARBA00022692"/>
    </source>
</evidence>
<protein>
    <recommendedName>
        <fullName evidence="8">PQ-loop repeat-containing protein</fullName>
    </recommendedName>
</protein>
<proteinExistence type="predicted"/>
<feature type="transmembrane region" description="Helical" evidence="5">
    <location>
        <begin position="166"/>
        <end position="185"/>
    </location>
</feature>
<dbReference type="Pfam" id="PF04193">
    <property type="entry name" value="PQ-loop"/>
    <property type="match status" value="2"/>
</dbReference>
<dbReference type="OrthoDB" id="398361at2"/>
<feature type="transmembrane region" description="Helical" evidence="5">
    <location>
        <begin position="37"/>
        <end position="58"/>
    </location>
</feature>
<evidence type="ECO:0000256" key="4">
    <source>
        <dbReference type="ARBA" id="ARBA00023136"/>
    </source>
</evidence>
<evidence type="ECO:0000256" key="5">
    <source>
        <dbReference type="SAM" id="Phobius"/>
    </source>
</evidence>
<dbReference type="Proteomes" id="UP000317512">
    <property type="component" value="Chromosome"/>
</dbReference>
<dbReference type="GO" id="GO:0016020">
    <property type="term" value="C:membrane"/>
    <property type="evidence" value="ECO:0007669"/>
    <property type="project" value="UniProtKB-SubCell"/>
</dbReference>
<dbReference type="Gene3D" id="1.20.1280.290">
    <property type="match status" value="2"/>
</dbReference>
<accession>A0A5B8JHC7</accession>
<feature type="transmembrane region" description="Helical" evidence="5">
    <location>
        <begin position="101"/>
        <end position="124"/>
    </location>
</feature>
<keyword evidence="3 5" id="KW-1133">Transmembrane helix</keyword>
<comment type="subcellular location">
    <subcellularLocation>
        <location evidence="1">Membrane</location>
        <topology evidence="1">Multi-pass membrane protein</topology>
    </subcellularLocation>
</comment>
<evidence type="ECO:0000256" key="1">
    <source>
        <dbReference type="ARBA" id="ARBA00004141"/>
    </source>
</evidence>
<evidence type="ECO:0008006" key="8">
    <source>
        <dbReference type="Google" id="ProtNLM"/>
    </source>
</evidence>
<organism evidence="6 7">
    <name type="scientific">Mycoplasma anserisalpingitidis</name>
    <dbReference type="NCBI Taxonomy" id="519450"/>
    <lineage>
        <taxon>Bacteria</taxon>
        <taxon>Bacillati</taxon>
        <taxon>Mycoplasmatota</taxon>
        <taxon>Mollicutes</taxon>
        <taxon>Mycoplasmataceae</taxon>
        <taxon>Mycoplasma</taxon>
    </lineage>
</organism>
<evidence type="ECO:0000313" key="7">
    <source>
        <dbReference type="Proteomes" id="UP000317512"/>
    </source>
</evidence>
<keyword evidence="4 5" id="KW-0472">Membrane</keyword>
<dbReference type="EMBL" id="CP041663">
    <property type="protein sequence ID" value="QDY88503.1"/>
    <property type="molecule type" value="Genomic_DNA"/>
</dbReference>
<dbReference type="InterPro" id="IPR006603">
    <property type="entry name" value="PQ-loop_rpt"/>
</dbReference>
<name>A0A5B8JHC7_9MOLU</name>
<reference evidence="7" key="1">
    <citation type="submission" date="2019-07" db="EMBL/GenBank/DDBJ databases">
        <title>Complete genome sequences of three Mycoplasma sp. 1220 strains.</title>
        <authorList>
            <person name="Grozner D."/>
            <person name="Forro B."/>
            <person name="Kovacs A.B."/>
            <person name="Marton S."/>
            <person name="Banyai K."/>
            <person name="Kreizinger Z."/>
            <person name="Sulyok K.M."/>
            <person name="Gyuranecz M."/>
        </authorList>
    </citation>
    <scope>NUCLEOTIDE SEQUENCE [LARGE SCALE GENOMIC DNA]</scope>
    <source>
        <strain evidence="7">MYCAV93</strain>
    </source>
</reference>
<evidence type="ECO:0000256" key="3">
    <source>
        <dbReference type="ARBA" id="ARBA00022989"/>
    </source>
</evidence>
<keyword evidence="2 5" id="KW-0812">Transmembrane</keyword>
<sequence>MLQIFNDISNYATIIFTVALSIPQLIKLLKDKKTGEINFYSFWIFHIGICLWVFFGALSNTENPYILKNVVIADGISCLLNGLMTYMLYHFKKEFSKKIKLYAALGVLVSWIITGTMVILYIALPNFRLTPLQNSIFGAIAPAFTTFSFLPQLITSIKTKQWRGITSWMFVLYEVNNIFWIIFWTTSMGLNGILWDLVIGLAWQIVSLCIYAYQLTMTVIDEQKFKKSQRKQA</sequence>
<dbReference type="AlphaFoldDB" id="A0A5B8JHC7"/>
<gene>
    <name evidence="6" type="ORF">FOY43_02420</name>
</gene>
<evidence type="ECO:0000313" key="6">
    <source>
        <dbReference type="EMBL" id="QDY88503.1"/>
    </source>
</evidence>
<feature type="transmembrane region" description="Helical" evidence="5">
    <location>
        <begin position="70"/>
        <end position="89"/>
    </location>
</feature>
<feature type="transmembrane region" description="Helical" evidence="5">
    <location>
        <begin position="136"/>
        <end position="154"/>
    </location>
</feature>
<feature type="transmembrane region" description="Helical" evidence="5">
    <location>
        <begin position="197"/>
        <end position="220"/>
    </location>
</feature>